<dbReference type="STRING" id="2018661.A0A2A2LTG0"/>
<dbReference type="PROSITE" id="PS50026">
    <property type="entry name" value="EGF_3"/>
    <property type="match status" value="1"/>
</dbReference>
<organism evidence="5 6">
    <name type="scientific">Diploscapter pachys</name>
    <dbReference type="NCBI Taxonomy" id="2018661"/>
    <lineage>
        <taxon>Eukaryota</taxon>
        <taxon>Metazoa</taxon>
        <taxon>Ecdysozoa</taxon>
        <taxon>Nematoda</taxon>
        <taxon>Chromadorea</taxon>
        <taxon>Rhabditida</taxon>
        <taxon>Rhabditina</taxon>
        <taxon>Rhabditomorpha</taxon>
        <taxon>Rhabditoidea</taxon>
        <taxon>Rhabditidae</taxon>
        <taxon>Diploscapter</taxon>
    </lineage>
</organism>
<sequence length="931" mass="108109">MESTFDTVAPDYLHSDFSSPGIFQEDYPDYQQYPSIPKFILYPVGTKFLFTVLISCLNYETQNGCFFPGALNASCRIACMPGGYEAQDSCYYPIPPNILSCKANDSDTPNYNFLCSKSGMWSPPPSMAQCIPKDPNAADSNLDATWYRRNRSVCDCYDLGTINCTMIKGGDYICNCKEGWSGYLCQRSPNFCGTSDEGDAKCNFHGKCMNNITQSTCLCDYGWGNPNCSYNRTYAPTGLIERFSDAISAGNIIFIIATVPSQSIFNYARLTTSTLAPERHGDIIVARDLFATVFGLSYMVGRRPGYCFGTANGLFWFFTYHATAITVLLYLFLEALNVYGIRKCWHRNNWAGFESDHNMGLDMAMVSSWSNMGRLEDGYYQSICLQFSVCVMCRTLKANVPHFEAKMKGWFHYYAPSKHDVYHKVLRQEFFLAFLPPAFGIYYYLSILAADEPESRTYKMLFLGVTFVWSFLHLSASCAYSTKFYAKFCDYLMTYFPKSLAPKWNPITLFSREEVLRAKNPKKLESEINLDFARKEALKQYERDQSQKKRDQALKEFPDLPTWLLPHVPEDGPVETLEAPHPFNPADPGYIPEYKRNIIKRNIIKRNIILRYLDLRVEKKLPRNDAIYKSMASEWKRLYGIPQADKHGNEFITREQLNYIMAELYNDVFSNDPFYYESEYVPKQYETYIDMLDRLKYIRPKNRRSNIDNIDPLKSVSKLMEWPWRVGKLDSVKLHVIDRSGVEEKLTWRHFYRHPYILMPEDLENRLKDFNDQFSKDLAQWDAVYEDDYFIQNMTESEKEAYTKIYGRPITPAFSKDDNTTPLNPRSIPTEEWSNTFWDYKRPGFIGPKPLDAPPTFNLFDLCHEKAFFKKWDDKGMEHTLRESELHDYLVRTAAGLPPNVPHHPHWDQWPEAPLEKTHKPNTWDVADTRT</sequence>
<keyword evidence="1" id="KW-0245">EGF-like domain</keyword>
<evidence type="ECO:0000256" key="3">
    <source>
        <dbReference type="SAM" id="Phobius"/>
    </source>
</evidence>
<dbReference type="OrthoDB" id="5845450at2759"/>
<comment type="caution">
    <text evidence="1">Lacks conserved residue(s) required for the propagation of feature annotation.</text>
</comment>
<evidence type="ECO:0000256" key="1">
    <source>
        <dbReference type="PROSITE-ProRule" id="PRU00076"/>
    </source>
</evidence>
<keyword evidence="3" id="KW-0812">Transmembrane</keyword>
<keyword evidence="3" id="KW-0472">Membrane</keyword>
<dbReference type="InterPro" id="IPR000742">
    <property type="entry name" value="EGF"/>
</dbReference>
<evidence type="ECO:0000259" key="4">
    <source>
        <dbReference type="PROSITE" id="PS50026"/>
    </source>
</evidence>
<name>A0A2A2LTG0_9BILA</name>
<reference evidence="5 6" key="1">
    <citation type="journal article" date="2017" name="Curr. Biol.">
        <title>Genome architecture and evolution of a unichromosomal asexual nematode.</title>
        <authorList>
            <person name="Fradin H."/>
            <person name="Zegar C."/>
            <person name="Gutwein M."/>
            <person name="Lucas J."/>
            <person name="Kovtun M."/>
            <person name="Corcoran D."/>
            <person name="Baugh L.R."/>
            <person name="Kiontke K."/>
            <person name="Gunsalus K."/>
            <person name="Fitch D.H."/>
            <person name="Piano F."/>
        </authorList>
    </citation>
    <scope>NUCLEOTIDE SEQUENCE [LARGE SCALE GENOMIC DNA]</scope>
    <source>
        <strain evidence="5">PF1309</strain>
    </source>
</reference>
<dbReference type="PROSITE" id="PS01186">
    <property type="entry name" value="EGF_2"/>
    <property type="match status" value="2"/>
</dbReference>
<dbReference type="EMBL" id="LIAE01006463">
    <property type="protein sequence ID" value="PAV89257.1"/>
    <property type="molecule type" value="Genomic_DNA"/>
</dbReference>
<feature type="transmembrane region" description="Helical" evidence="3">
    <location>
        <begin position="430"/>
        <end position="449"/>
    </location>
</feature>
<accession>A0A2A2LTG0</accession>
<comment type="caution">
    <text evidence="5">The sequence shown here is derived from an EMBL/GenBank/DDBJ whole genome shotgun (WGS) entry which is preliminary data.</text>
</comment>
<feature type="transmembrane region" description="Helical" evidence="3">
    <location>
        <begin position="461"/>
        <end position="480"/>
    </location>
</feature>
<feature type="transmembrane region" description="Helical" evidence="3">
    <location>
        <begin position="313"/>
        <end position="333"/>
    </location>
</feature>
<proteinExistence type="predicted"/>
<keyword evidence="1" id="KW-1015">Disulfide bond</keyword>
<evidence type="ECO:0000256" key="2">
    <source>
        <dbReference type="SAM" id="MobiDB-lite"/>
    </source>
</evidence>
<feature type="domain" description="EGF-like" evidence="4">
    <location>
        <begin position="194"/>
        <end position="229"/>
    </location>
</feature>
<evidence type="ECO:0000313" key="6">
    <source>
        <dbReference type="Proteomes" id="UP000218231"/>
    </source>
</evidence>
<gene>
    <name evidence="5" type="ORF">WR25_21224</name>
</gene>
<feature type="disulfide bond" evidence="1">
    <location>
        <begin position="219"/>
        <end position="228"/>
    </location>
</feature>
<evidence type="ECO:0000313" key="5">
    <source>
        <dbReference type="EMBL" id="PAV89257.1"/>
    </source>
</evidence>
<keyword evidence="6" id="KW-1185">Reference proteome</keyword>
<keyword evidence="3" id="KW-1133">Transmembrane helix</keyword>
<dbReference type="Proteomes" id="UP000218231">
    <property type="component" value="Unassembled WGS sequence"/>
</dbReference>
<dbReference type="AlphaFoldDB" id="A0A2A2LTG0"/>
<dbReference type="PROSITE" id="PS00022">
    <property type="entry name" value="EGF_1"/>
    <property type="match status" value="1"/>
</dbReference>
<feature type="compositionally biased region" description="Basic and acidic residues" evidence="2">
    <location>
        <begin position="905"/>
        <end position="919"/>
    </location>
</feature>
<feature type="region of interest" description="Disordered" evidence="2">
    <location>
        <begin position="904"/>
        <end position="931"/>
    </location>
</feature>
<protein>
    <recommendedName>
        <fullName evidence="4">EGF-like domain-containing protein</fullName>
    </recommendedName>
</protein>
<dbReference type="Gene3D" id="2.10.25.10">
    <property type="entry name" value="Laminin"/>
    <property type="match status" value="1"/>
</dbReference>